<evidence type="ECO:0000256" key="7">
    <source>
        <dbReference type="ARBA" id="ARBA00048576"/>
    </source>
</evidence>
<dbReference type="InterPro" id="IPR018311">
    <property type="entry name" value="Autoind_synth_CS"/>
</dbReference>
<keyword evidence="5 9" id="KW-0949">S-adenosyl-L-methionine</keyword>
<evidence type="ECO:0000256" key="2">
    <source>
        <dbReference type="ARBA" id="ARBA00018768"/>
    </source>
</evidence>
<reference evidence="12 13" key="1">
    <citation type="submission" date="2018-08" db="EMBL/GenBank/DDBJ databases">
        <title>Recombination of ecologically and evolutionarily significant loci maintains genetic cohesion in the Pseudomonas syringae species complex.</title>
        <authorList>
            <person name="Dillon M."/>
            <person name="Thakur S."/>
            <person name="Almeida R.N.D."/>
            <person name="Weir B.S."/>
            <person name="Guttman D.S."/>
        </authorList>
    </citation>
    <scope>NUCLEOTIDE SEQUENCE [LARGE SCALE GENOMIC DNA]</scope>
    <source>
        <strain evidence="11 13">ICMP 13052</strain>
        <strain evidence="10 12">ICMP 4330</strain>
    </source>
</reference>
<dbReference type="GO" id="GO:0009372">
    <property type="term" value="P:quorum sensing"/>
    <property type="evidence" value="ECO:0007669"/>
    <property type="project" value="UniProtKB-UniRule"/>
</dbReference>
<dbReference type="EC" id="2.3.1.184" evidence="1 9"/>
<sequence length="248" mass="27541">MEGVMSSGFEFQAASYSHMPVELLESLYSMRKNIFSDRLEWNVRVSDTFEFDEYDNADATYLVGSWNGIPLAGLRLINTCDSYMLEGPFRSFFDYQPPRNVRVVESSRFFVDTIRARSLGIVHASLTGMLLFALHNHVASSGLDSVITVVSKAMARIVRKAGWVYRVLATGEATPGEPVLLLEMPVTADNHRRLLDNIALRQRVTDDLLRWPIALGPSGCAQRACVSDHAHLDGLVNGLLGSADLEFA</sequence>
<evidence type="ECO:0000256" key="6">
    <source>
        <dbReference type="ARBA" id="ARBA00022929"/>
    </source>
</evidence>
<proteinExistence type="inferred from homology"/>
<organism evidence="11 13">
    <name type="scientific">Pseudomonas syringae pv. delphinii</name>
    <dbReference type="NCBI Taxonomy" id="192088"/>
    <lineage>
        <taxon>Bacteria</taxon>
        <taxon>Pseudomonadati</taxon>
        <taxon>Pseudomonadota</taxon>
        <taxon>Gammaproteobacteria</taxon>
        <taxon>Pseudomonadales</taxon>
        <taxon>Pseudomonadaceae</taxon>
        <taxon>Pseudomonas</taxon>
    </lineage>
</organism>
<name>A0A0P9UBB4_9PSED</name>
<dbReference type="PROSITE" id="PS51187">
    <property type="entry name" value="AUTOINDUCER_SYNTH_2"/>
    <property type="match status" value="1"/>
</dbReference>
<dbReference type="PANTHER" id="PTHR39322">
    <property type="entry name" value="ACYL-HOMOSERINE-LACTONE SYNTHASE"/>
    <property type="match status" value="1"/>
</dbReference>
<dbReference type="Pfam" id="PF00765">
    <property type="entry name" value="Autoind_synth"/>
    <property type="match status" value="1"/>
</dbReference>
<keyword evidence="6 8" id="KW-0071">Autoinducer synthesis</keyword>
<comment type="catalytic activity">
    <reaction evidence="7 9">
        <text>a fatty acyl-[ACP] + S-adenosyl-L-methionine = an N-acyl-L-homoserine lactone + S-methyl-5'-thioadenosine + holo-[ACP] + H(+)</text>
        <dbReference type="Rhea" id="RHEA:10096"/>
        <dbReference type="Rhea" id="RHEA-COMP:9685"/>
        <dbReference type="Rhea" id="RHEA-COMP:14125"/>
        <dbReference type="ChEBI" id="CHEBI:15378"/>
        <dbReference type="ChEBI" id="CHEBI:17509"/>
        <dbReference type="ChEBI" id="CHEBI:55474"/>
        <dbReference type="ChEBI" id="CHEBI:59789"/>
        <dbReference type="ChEBI" id="CHEBI:64479"/>
        <dbReference type="ChEBI" id="CHEBI:138651"/>
        <dbReference type="EC" id="2.3.1.184"/>
    </reaction>
</comment>
<evidence type="ECO:0000256" key="9">
    <source>
        <dbReference type="RuleBase" id="RU361135"/>
    </source>
</evidence>
<comment type="similarity">
    <text evidence="8 9">Belongs to the autoinducer synthase family.</text>
</comment>
<dbReference type="InterPro" id="IPR016181">
    <property type="entry name" value="Acyl_CoA_acyltransferase"/>
</dbReference>
<evidence type="ECO:0000256" key="4">
    <source>
        <dbReference type="ARBA" id="ARBA00022679"/>
    </source>
</evidence>
<evidence type="ECO:0000313" key="13">
    <source>
        <dbReference type="Proteomes" id="UP000269044"/>
    </source>
</evidence>
<evidence type="ECO:0000313" key="10">
    <source>
        <dbReference type="EMBL" id="RMP17089.1"/>
    </source>
</evidence>
<keyword evidence="4 9" id="KW-0808">Transferase</keyword>
<gene>
    <name evidence="11" type="ORF">ALQ08_100644</name>
    <name evidence="10" type="ORF">ALQ28_100599</name>
</gene>
<dbReference type="PROSITE" id="PS00949">
    <property type="entry name" value="AUTOINDUCER_SYNTH_1"/>
    <property type="match status" value="1"/>
</dbReference>
<evidence type="ECO:0000256" key="1">
    <source>
        <dbReference type="ARBA" id="ARBA00012340"/>
    </source>
</evidence>
<evidence type="ECO:0000256" key="8">
    <source>
        <dbReference type="PROSITE-ProRule" id="PRU00533"/>
    </source>
</evidence>
<dbReference type="PRINTS" id="PR01549">
    <property type="entry name" value="AUTOINDCRSYN"/>
</dbReference>
<dbReference type="EMBL" id="RBRA01000104">
    <property type="protein sequence ID" value="RMQ25768.1"/>
    <property type="molecule type" value="Genomic_DNA"/>
</dbReference>
<comment type="caution">
    <text evidence="11">The sequence shown here is derived from an EMBL/GenBank/DDBJ whole genome shotgun (WGS) entry which is preliminary data.</text>
</comment>
<dbReference type="EMBL" id="RBQG01000066">
    <property type="protein sequence ID" value="RMP17089.1"/>
    <property type="molecule type" value="Genomic_DNA"/>
</dbReference>
<evidence type="ECO:0000313" key="11">
    <source>
        <dbReference type="EMBL" id="RMQ25768.1"/>
    </source>
</evidence>
<dbReference type="Gene3D" id="3.40.630.30">
    <property type="match status" value="1"/>
</dbReference>
<dbReference type="AlphaFoldDB" id="A0A0P9UBB4"/>
<dbReference type="SUPFAM" id="SSF55729">
    <property type="entry name" value="Acyl-CoA N-acyltransferases (Nat)"/>
    <property type="match status" value="1"/>
</dbReference>
<dbReference type="GO" id="GO:0007165">
    <property type="term" value="P:signal transduction"/>
    <property type="evidence" value="ECO:0007669"/>
    <property type="project" value="TreeGrafter"/>
</dbReference>
<evidence type="ECO:0000256" key="3">
    <source>
        <dbReference type="ARBA" id="ARBA00022654"/>
    </source>
</evidence>
<dbReference type="PANTHER" id="PTHR39322:SF1">
    <property type="entry name" value="ISOVALERYL-HOMOSERINE LACTONE SYNTHASE"/>
    <property type="match status" value="1"/>
</dbReference>
<evidence type="ECO:0000313" key="12">
    <source>
        <dbReference type="Proteomes" id="UP000267908"/>
    </source>
</evidence>
<keyword evidence="3 8" id="KW-0673">Quorum sensing</keyword>
<dbReference type="Proteomes" id="UP000269044">
    <property type="component" value="Unassembled WGS sequence"/>
</dbReference>
<accession>A0A0P9UBB4</accession>
<dbReference type="GO" id="GO:0061579">
    <property type="term" value="F:N-acyl homoserine lactone synthase activity"/>
    <property type="evidence" value="ECO:0007669"/>
    <property type="project" value="UniProtKB-UniRule"/>
</dbReference>
<evidence type="ECO:0000256" key="5">
    <source>
        <dbReference type="ARBA" id="ARBA00022691"/>
    </source>
</evidence>
<dbReference type="InterPro" id="IPR001690">
    <property type="entry name" value="Autoind_synthase"/>
</dbReference>
<protein>
    <recommendedName>
        <fullName evidence="2 9">Acyl-homoserine-lactone synthase</fullName>
        <ecNumber evidence="1 9">2.3.1.184</ecNumber>
    </recommendedName>
    <alternativeName>
        <fullName evidence="9">Autoinducer synthesis protein</fullName>
    </alternativeName>
</protein>
<dbReference type="Proteomes" id="UP000267908">
    <property type="component" value="Unassembled WGS sequence"/>
</dbReference>